<accession>A0AAE0RT56</accession>
<sequence length="51" mass="5846">HLQKSRMALFSLHQHRKALCFPTPSNTSGEFRGGWVGWTTLVPSRYAWMGL</sequence>
<dbReference type="Proteomes" id="UP001195483">
    <property type="component" value="Unassembled WGS sequence"/>
</dbReference>
<dbReference type="AlphaFoldDB" id="A0AAE0RT56"/>
<reference evidence="1" key="3">
    <citation type="submission" date="2023-05" db="EMBL/GenBank/DDBJ databases">
        <authorList>
            <person name="Smith C.H."/>
        </authorList>
    </citation>
    <scope>NUCLEOTIDE SEQUENCE</scope>
    <source>
        <strain evidence="1">CHS0354</strain>
        <tissue evidence="1">Mantle</tissue>
    </source>
</reference>
<feature type="non-terminal residue" evidence="1">
    <location>
        <position position="1"/>
    </location>
</feature>
<dbReference type="EMBL" id="JAEAOA010001340">
    <property type="protein sequence ID" value="KAK3579162.1"/>
    <property type="molecule type" value="Genomic_DNA"/>
</dbReference>
<reference evidence="1" key="1">
    <citation type="journal article" date="2021" name="Genome Biol. Evol.">
        <title>A High-Quality Reference Genome for a Parasitic Bivalve with Doubly Uniparental Inheritance (Bivalvia: Unionida).</title>
        <authorList>
            <person name="Smith C.H."/>
        </authorList>
    </citation>
    <scope>NUCLEOTIDE SEQUENCE</scope>
    <source>
        <strain evidence="1">CHS0354</strain>
    </source>
</reference>
<protein>
    <submittedName>
        <fullName evidence="1">Uncharacterized protein</fullName>
    </submittedName>
</protein>
<feature type="non-terminal residue" evidence="1">
    <location>
        <position position="51"/>
    </location>
</feature>
<reference evidence="1" key="2">
    <citation type="journal article" date="2021" name="Genome Biol. Evol.">
        <title>Developing a high-quality reference genome for a parasitic bivalve with doubly uniparental inheritance (Bivalvia: Unionida).</title>
        <authorList>
            <person name="Smith C.H."/>
        </authorList>
    </citation>
    <scope>NUCLEOTIDE SEQUENCE</scope>
    <source>
        <strain evidence="1">CHS0354</strain>
        <tissue evidence="1">Mantle</tissue>
    </source>
</reference>
<proteinExistence type="predicted"/>
<keyword evidence="2" id="KW-1185">Reference proteome</keyword>
<evidence type="ECO:0000313" key="2">
    <source>
        <dbReference type="Proteomes" id="UP001195483"/>
    </source>
</evidence>
<gene>
    <name evidence="1" type="ORF">CHS0354_022185</name>
</gene>
<comment type="caution">
    <text evidence="1">The sequence shown here is derived from an EMBL/GenBank/DDBJ whole genome shotgun (WGS) entry which is preliminary data.</text>
</comment>
<evidence type="ECO:0000313" key="1">
    <source>
        <dbReference type="EMBL" id="KAK3579162.1"/>
    </source>
</evidence>
<organism evidence="1 2">
    <name type="scientific">Potamilus streckersoni</name>
    <dbReference type="NCBI Taxonomy" id="2493646"/>
    <lineage>
        <taxon>Eukaryota</taxon>
        <taxon>Metazoa</taxon>
        <taxon>Spiralia</taxon>
        <taxon>Lophotrochozoa</taxon>
        <taxon>Mollusca</taxon>
        <taxon>Bivalvia</taxon>
        <taxon>Autobranchia</taxon>
        <taxon>Heteroconchia</taxon>
        <taxon>Palaeoheterodonta</taxon>
        <taxon>Unionida</taxon>
        <taxon>Unionoidea</taxon>
        <taxon>Unionidae</taxon>
        <taxon>Ambleminae</taxon>
        <taxon>Lampsilini</taxon>
        <taxon>Potamilus</taxon>
    </lineage>
</organism>
<name>A0AAE0RT56_9BIVA</name>